<dbReference type="EMBL" id="JARQZJ010000007">
    <property type="protein sequence ID" value="KAK9871789.1"/>
    <property type="molecule type" value="Genomic_DNA"/>
</dbReference>
<dbReference type="InterPro" id="IPR012337">
    <property type="entry name" value="RNaseH-like_sf"/>
</dbReference>
<dbReference type="Gene3D" id="3.30.420.10">
    <property type="entry name" value="Ribonuclease H-like superfamily/Ribonuclease H"/>
    <property type="match status" value="1"/>
</dbReference>
<name>A0AAW1TM22_9CUCU</name>
<sequence>PSKNDIKVGEAAITPNRALSITLPGEMFAIREAIKHIKDTDTRDWIILTDSLQSLKMKEELHEVLANENVDLQWVPSHVGIEGNELADQNAKAALNGVQQNNMLLPATYI</sequence>
<dbReference type="GO" id="GO:0003676">
    <property type="term" value="F:nucleic acid binding"/>
    <property type="evidence" value="ECO:0007669"/>
    <property type="project" value="InterPro"/>
</dbReference>
<accession>A0AAW1TM22</accession>
<evidence type="ECO:0000259" key="1">
    <source>
        <dbReference type="Pfam" id="PF00075"/>
    </source>
</evidence>
<gene>
    <name evidence="2" type="ORF">WA026_014245</name>
</gene>
<dbReference type="AlphaFoldDB" id="A0AAW1TM22"/>
<proteinExistence type="predicted"/>
<protein>
    <recommendedName>
        <fullName evidence="1">RNase H type-1 domain-containing protein</fullName>
    </recommendedName>
</protein>
<feature type="non-terminal residue" evidence="2">
    <location>
        <position position="1"/>
    </location>
</feature>
<dbReference type="SUPFAM" id="SSF53098">
    <property type="entry name" value="Ribonuclease H-like"/>
    <property type="match status" value="1"/>
</dbReference>
<dbReference type="Proteomes" id="UP001431783">
    <property type="component" value="Unassembled WGS sequence"/>
</dbReference>
<dbReference type="GO" id="GO:0004523">
    <property type="term" value="F:RNA-DNA hybrid ribonuclease activity"/>
    <property type="evidence" value="ECO:0007669"/>
    <property type="project" value="InterPro"/>
</dbReference>
<evidence type="ECO:0000313" key="2">
    <source>
        <dbReference type="EMBL" id="KAK9871789.1"/>
    </source>
</evidence>
<dbReference type="InterPro" id="IPR036397">
    <property type="entry name" value="RNaseH_sf"/>
</dbReference>
<reference evidence="2 3" key="1">
    <citation type="submission" date="2023-03" db="EMBL/GenBank/DDBJ databases">
        <title>Genome insight into feeding habits of ladybird beetles.</title>
        <authorList>
            <person name="Li H.-S."/>
            <person name="Huang Y.-H."/>
            <person name="Pang H."/>
        </authorList>
    </citation>
    <scope>NUCLEOTIDE SEQUENCE [LARGE SCALE GENOMIC DNA]</scope>
    <source>
        <strain evidence="2">SYSU_2023b</strain>
        <tissue evidence="2">Whole body</tissue>
    </source>
</reference>
<keyword evidence="3" id="KW-1185">Reference proteome</keyword>
<dbReference type="InterPro" id="IPR002156">
    <property type="entry name" value="RNaseH_domain"/>
</dbReference>
<organism evidence="2 3">
    <name type="scientific">Henosepilachna vigintioctopunctata</name>
    <dbReference type="NCBI Taxonomy" id="420089"/>
    <lineage>
        <taxon>Eukaryota</taxon>
        <taxon>Metazoa</taxon>
        <taxon>Ecdysozoa</taxon>
        <taxon>Arthropoda</taxon>
        <taxon>Hexapoda</taxon>
        <taxon>Insecta</taxon>
        <taxon>Pterygota</taxon>
        <taxon>Neoptera</taxon>
        <taxon>Endopterygota</taxon>
        <taxon>Coleoptera</taxon>
        <taxon>Polyphaga</taxon>
        <taxon>Cucujiformia</taxon>
        <taxon>Coccinelloidea</taxon>
        <taxon>Coccinellidae</taxon>
        <taxon>Epilachninae</taxon>
        <taxon>Epilachnini</taxon>
        <taxon>Henosepilachna</taxon>
    </lineage>
</organism>
<comment type="caution">
    <text evidence="2">The sequence shown here is derived from an EMBL/GenBank/DDBJ whole genome shotgun (WGS) entry which is preliminary data.</text>
</comment>
<evidence type="ECO:0000313" key="3">
    <source>
        <dbReference type="Proteomes" id="UP001431783"/>
    </source>
</evidence>
<feature type="domain" description="RNase H type-1" evidence="1">
    <location>
        <begin position="56"/>
        <end position="95"/>
    </location>
</feature>
<dbReference type="CDD" id="cd09276">
    <property type="entry name" value="Rnase_HI_RT_non_LTR"/>
    <property type="match status" value="1"/>
</dbReference>
<dbReference type="Pfam" id="PF00075">
    <property type="entry name" value="RNase_H"/>
    <property type="match status" value="1"/>
</dbReference>